<evidence type="ECO:0000313" key="4">
    <source>
        <dbReference type="Proteomes" id="UP000184255"/>
    </source>
</evidence>
<gene>
    <name evidence="3" type="ORF">FMAN_11815</name>
</gene>
<dbReference type="Pfam" id="PF03068">
    <property type="entry name" value="PAD"/>
    <property type="match status" value="1"/>
</dbReference>
<proteinExistence type="predicted"/>
<dbReference type="PROSITE" id="PS51257">
    <property type="entry name" value="PROKAR_LIPOPROTEIN"/>
    <property type="match status" value="1"/>
</dbReference>
<dbReference type="SUPFAM" id="SSF110083">
    <property type="entry name" value="Peptidylarginine deiminase Pad4, middle domain"/>
    <property type="match status" value="1"/>
</dbReference>
<dbReference type="GeneID" id="65091065"/>
<dbReference type="InterPro" id="IPR004303">
    <property type="entry name" value="PAD"/>
</dbReference>
<dbReference type="InterPro" id="IPR013530">
    <property type="entry name" value="PAD_C"/>
</dbReference>
<dbReference type="GO" id="GO:0005737">
    <property type="term" value="C:cytoplasm"/>
    <property type="evidence" value="ECO:0007669"/>
    <property type="project" value="InterPro"/>
</dbReference>
<organism evidence="3 4">
    <name type="scientific">Fusarium mangiferae</name>
    <name type="common">Mango malformation disease fungus</name>
    <dbReference type="NCBI Taxonomy" id="192010"/>
    <lineage>
        <taxon>Eukaryota</taxon>
        <taxon>Fungi</taxon>
        <taxon>Dikarya</taxon>
        <taxon>Ascomycota</taxon>
        <taxon>Pezizomycotina</taxon>
        <taxon>Sordariomycetes</taxon>
        <taxon>Hypocreomycetidae</taxon>
        <taxon>Hypocreales</taxon>
        <taxon>Nectriaceae</taxon>
        <taxon>Fusarium</taxon>
        <taxon>Fusarium fujikuroi species complex</taxon>
    </lineage>
</organism>
<feature type="chain" id="PRO_5012611682" evidence="1">
    <location>
        <begin position="18"/>
        <end position="589"/>
    </location>
</feature>
<dbReference type="SUPFAM" id="SSF55909">
    <property type="entry name" value="Pentein"/>
    <property type="match status" value="1"/>
</dbReference>
<dbReference type="GO" id="GO:0004668">
    <property type="term" value="F:protein-arginine deiminase activity"/>
    <property type="evidence" value="ECO:0007669"/>
    <property type="project" value="InterPro"/>
</dbReference>
<feature type="domain" description="Protein-arginine deiminase C-terminal" evidence="2">
    <location>
        <begin position="206"/>
        <end position="589"/>
    </location>
</feature>
<dbReference type="PANTHER" id="PTHR10837:SF8">
    <property type="entry name" value="PROTEIN-ARGININE DEIMINASE"/>
    <property type="match status" value="1"/>
</dbReference>
<dbReference type="RefSeq" id="XP_041689999.1">
    <property type="nucleotide sequence ID" value="XM_041824528.1"/>
</dbReference>
<reference evidence="4" key="1">
    <citation type="journal article" date="2016" name="Genome Biol. Evol.">
        <title>Comparative 'omics' of the Fusarium fujikuroi species complex highlights differences in genetic potential and metabolite synthesis.</title>
        <authorList>
            <person name="Niehaus E.-M."/>
            <person name="Muensterkoetter M."/>
            <person name="Proctor R.H."/>
            <person name="Brown D.W."/>
            <person name="Sharon A."/>
            <person name="Idan Y."/>
            <person name="Oren-Young L."/>
            <person name="Sieber C.M."/>
            <person name="Novak O."/>
            <person name="Pencik A."/>
            <person name="Tarkowska D."/>
            <person name="Hromadova K."/>
            <person name="Freeman S."/>
            <person name="Maymon M."/>
            <person name="Elazar M."/>
            <person name="Youssef S.A."/>
            <person name="El-Shabrawy E.S.M."/>
            <person name="Shalaby A.B.A."/>
            <person name="Houterman P."/>
            <person name="Brock N.L."/>
            <person name="Burkhardt I."/>
            <person name="Tsavkelova E.A."/>
            <person name="Dickschat J.S."/>
            <person name="Galuszka P."/>
            <person name="Gueldener U."/>
            <person name="Tudzynski B."/>
        </authorList>
    </citation>
    <scope>NUCLEOTIDE SEQUENCE [LARGE SCALE GENOMIC DNA]</scope>
    <source>
        <strain evidence="4">MRC7560</strain>
    </source>
</reference>
<dbReference type="AlphaFoldDB" id="A0A1L7U7J4"/>
<keyword evidence="1" id="KW-0732">Signal</keyword>
<evidence type="ECO:0000259" key="2">
    <source>
        <dbReference type="Pfam" id="PF03068"/>
    </source>
</evidence>
<sequence length="589" mass="66157">MRPLHLLVLCNLPLALACPPKLHVKADIRADTNRDGRVDIDGLSDTVDKTRWNETHGAIFLPNIGDTDRRCSRLALMFEGLDDTDILDEDLDDCHDASDNTQRSPEYLAPLKTVPIPALVGNVNGSVTVSNATQRDAVRIFQKQGNDWVYIDNNHIFSRRELEVGLDLGIDARYTRRPETWDTKRPESWDGRVTVCFTVQVGDTKSSDTVMLRVAPVLTHHHLQKVEQVLASGEDRNHYLVNFTNTLASITKATGLKKDLYLFKELSDRWIQDFVEPGYASMPGPNGTVSIRIMIRCPGDERQGGRHLFLYFRKAGSNVDAGGNIESIPPYTFNGKTWPAGRLIHGDDDIDRHHILSYLEAQESQKPLLLDTSWLPVGHVDEFLQFIPAKNDRGWVAVISDPRLAIRILEDKQKAGHGSTPALSRKDDIDSFIPTIDQLLCMTHLRNLNEWAAQRIDGNIKILKREVGLTDEDIVRIPVLFNATQVSGIAALFAETHESELQGSNFKLGAFYPAVVNNLVLTGYNTCVAPYPWGPVIDGKDVFGEEIRKTYAKVGMKIKFIDVWKSHHVEMGAVHCGTNSIRDMSARWW</sequence>
<comment type="caution">
    <text evidence="3">The sequence shown here is derived from an EMBL/GenBank/DDBJ whole genome shotgun (WGS) entry which is preliminary data.</text>
</comment>
<protein>
    <submittedName>
        <fullName evidence="3">Related to protein-arginine deiminase type II</fullName>
    </submittedName>
</protein>
<dbReference type="EMBL" id="FCQH01000018">
    <property type="protein sequence ID" value="CVL06684.1"/>
    <property type="molecule type" value="Genomic_DNA"/>
</dbReference>
<dbReference type="VEuPathDB" id="FungiDB:FMAN_11815"/>
<dbReference type="GO" id="GO:0005509">
    <property type="term" value="F:calcium ion binding"/>
    <property type="evidence" value="ECO:0007669"/>
    <property type="project" value="InterPro"/>
</dbReference>
<dbReference type="Proteomes" id="UP000184255">
    <property type="component" value="Unassembled WGS sequence"/>
</dbReference>
<dbReference type="Gene3D" id="3.75.10.10">
    <property type="entry name" value="L-arginine/glycine Amidinotransferase, Chain A"/>
    <property type="match status" value="1"/>
</dbReference>
<name>A0A1L7U7J4_FUSMA</name>
<accession>A0A1L7U7J4</accession>
<dbReference type="InterPro" id="IPR036556">
    <property type="entry name" value="PAD_central_sf"/>
</dbReference>
<keyword evidence="4" id="KW-1185">Reference proteome</keyword>
<evidence type="ECO:0000313" key="3">
    <source>
        <dbReference type="EMBL" id="CVL06684.1"/>
    </source>
</evidence>
<dbReference type="PANTHER" id="PTHR10837">
    <property type="entry name" value="PEPTIDYLARGININE DEIMINASE"/>
    <property type="match status" value="1"/>
</dbReference>
<evidence type="ECO:0000256" key="1">
    <source>
        <dbReference type="SAM" id="SignalP"/>
    </source>
</evidence>
<feature type="signal peptide" evidence="1">
    <location>
        <begin position="1"/>
        <end position="17"/>
    </location>
</feature>